<sequence length="70" mass="7399">TVVNSQFDESMKTVVADSEKDTSIDPDDVIVDDTVSKDRSAIKTLASVVGRTRSRAGKNVATASTPVQTS</sequence>
<evidence type="ECO:0000313" key="2">
    <source>
        <dbReference type="EMBL" id="MCI90054.1"/>
    </source>
</evidence>
<feature type="non-terminal residue" evidence="2">
    <location>
        <position position="1"/>
    </location>
</feature>
<evidence type="ECO:0000256" key="1">
    <source>
        <dbReference type="SAM" id="MobiDB-lite"/>
    </source>
</evidence>
<feature type="region of interest" description="Disordered" evidence="1">
    <location>
        <begin position="1"/>
        <end position="22"/>
    </location>
</feature>
<evidence type="ECO:0000313" key="3">
    <source>
        <dbReference type="Proteomes" id="UP000265520"/>
    </source>
</evidence>
<dbReference type="Proteomes" id="UP000265520">
    <property type="component" value="Unassembled WGS sequence"/>
</dbReference>
<feature type="non-terminal residue" evidence="2">
    <location>
        <position position="70"/>
    </location>
</feature>
<proteinExistence type="predicted"/>
<accession>A0A392VNU5</accession>
<protein>
    <submittedName>
        <fullName evidence="2">Uncharacterized protein</fullName>
    </submittedName>
</protein>
<dbReference type="EMBL" id="LXQA011233896">
    <property type="protein sequence ID" value="MCI90054.1"/>
    <property type="molecule type" value="Genomic_DNA"/>
</dbReference>
<comment type="caution">
    <text evidence="2">The sequence shown here is derived from an EMBL/GenBank/DDBJ whole genome shotgun (WGS) entry which is preliminary data.</text>
</comment>
<keyword evidence="3" id="KW-1185">Reference proteome</keyword>
<dbReference type="AlphaFoldDB" id="A0A392VNU5"/>
<name>A0A392VNU5_9FABA</name>
<reference evidence="2 3" key="1">
    <citation type="journal article" date="2018" name="Front. Plant Sci.">
        <title>Red Clover (Trifolium pratense) and Zigzag Clover (T. medium) - A Picture of Genomic Similarities and Differences.</title>
        <authorList>
            <person name="Dluhosova J."/>
            <person name="Istvanek J."/>
            <person name="Nedelnik J."/>
            <person name="Repkova J."/>
        </authorList>
    </citation>
    <scope>NUCLEOTIDE SEQUENCE [LARGE SCALE GENOMIC DNA]</scope>
    <source>
        <strain evidence="3">cv. 10/8</strain>
        <tissue evidence="2">Leaf</tissue>
    </source>
</reference>
<organism evidence="2 3">
    <name type="scientific">Trifolium medium</name>
    <dbReference type="NCBI Taxonomy" id="97028"/>
    <lineage>
        <taxon>Eukaryota</taxon>
        <taxon>Viridiplantae</taxon>
        <taxon>Streptophyta</taxon>
        <taxon>Embryophyta</taxon>
        <taxon>Tracheophyta</taxon>
        <taxon>Spermatophyta</taxon>
        <taxon>Magnoliopsida</taxon>
        <taxon>eudicotyledons</taxon>
        <taxon>Gunneridae</taxon>
        <taxon>Pentapetalae</taxon>
        <taxon>rosids</taxon>
        <taxon>fabids</taxon>
        <taxon>Fabales</taxon>
        <taxon>Fabaceae</taxon>
        <taxon>Papilionoideae</taxon>
        <taxon>50 kb inversion clade</taxon>
        <taxon>NPAAA clade</taxon>
        <taxon>Hologalegina</taxon>
        <taxon>IRL clade</taxon>
        <taxon>Trifolieae</taxon>
        <taxon>Trifolium</taxon>
    </lineage>
</organism>